<dbReference type="InterPro" id="IPR021136">
    <property type="entry name" value="Flagellar_hook_control-like_C"/>
</dbReference>
<evidence type="ECO:0000313" key="4">
    <source>
        <dbReference type="Proteomes" id="UP000050416"/>
    </source>
</evidence>
<evidence type="ECO:0000256" key="1">
    <source>
        <dbReference type="SAM" id="MobiDB-lite"/>
    </source>
</evidence>
<comment type="caution">
    <text evidence="3">The sequence shown here is derived from an EMBL/GenBank/DDBJ whole genome shotgun (WGS) entry which is preliminary data.</text>
</comment>
<gene>
    <name evidence="3" type="ORF">HLUCCX14_05490</name>
</gene>
<dbReference type="AlphaFoldDB" id="A0A0P8BMK8"/>
<keyword evidence="3" id="KW-0282">Flagellum</keyword>
<dbReference type="EMBL" id="LJZQ01000005">
    <property type="protein sequence ID" value="KPQ29651.1"/>
    <property type="molecule type" value="Genomic_DNA"/>
</dbReference>
<reference evidence="3 4" key="1">
    <citation type="submission" date="2015-09" db="EMBL/GenBank/DDBJ databases">
        <title>Identification and resolution of microdiversity through metagenomic sequencing of parallel consortia.</title>
        <authorList>
            <person name="Nelson W.C."/>
            <person name="Romine M.F."/>
            <person name="Lindemann S.R."/>
        </authorList>
    </citation>
    <scope>NUCLEOTIDE SEQUENCE [LARGE SCALE GENOMIC DNA]</scope>
    <source>
        <strain evidence="3">HL-55</strain>
    </source>
</reference>
<protein>
    <submittedName>
        <fullName evidence="3">Flagellar hook-length control protein FliK</fullName>
    </submittedName>
</protein>
<feature type="compositionally biased region" description="Basic and acidic residues" evidence="1">
    <location>
        <begin position="455"/>
        <end position="465"/>
    </location>
</feature>
<feature type="domain" description="Flagellar hook-length control protein-like C-terminal" evidence="2">
    <location>
        <begin position="377"/>
        <end position="452"/>
    </location>
</feature>
<dbReference type="InterPro" id="IPR038610">
    <property type="entry name" value="FliK-like_C_sf"/>
</dbReference>
<evidence type="ECO:0000259" key="2">
    <source>
        <dbReference type="Pfam" id="PF02120"/>
    </source>
</evidence>
<sequence>MPDINSMTMKLNEGQPPIRTPDASAGRTSAAQPGANIGDAGTSSQRPDPLQTAQQQLAQLRLAKNESTLARVADILQQRGGGYELLLELRGQTLAVSTGAKPQELSVGDLIKVMRAGNELQLMGKLAPSQDAGIARALAQRLPWQQNLQAGLSQLLQAMTTGVKLEPQPGQLPSQALPQPLPAGARENLQVLLNSLIKSDGLAPGAGKADGAGQQVRQWLSESGIFAESRLLQSGSATTPPADLKLALARVVSTLLATQGQGADHFNRLTPLSSHELVQAPLQFPQLTSAQSPASSEAASVGQTLRLLAGMLNRITVNQLHSQVLTARAGAEPGTPINTLLVELPWVTPQQEPRIAQLRLEQYPQEDESSRSANRSAISEWRLSLSMDLDEAGPLHFDVSFRYPSVSAQVWAEKQSTLRQVHKELPLLRQSLIDLGLEVKDLDCRRGSPQQTQTRLEHRLVDTKA</sequence>
<accession>A0A0P8BMK8</accession>
<dbReference type="Gene3D" id="3.30.750.140">
    <property type="match status" value="1"/>
</dbReference>
<name>A0A0P8BMK8_9GAMM</name>
<organism evidence="3 4">
    <name type="scientific">Marinobacter excellens HL-55</name>
    <dbReference type="NCBI Taxonomy" id="1305731"/>
    <lineage>
        <taxon>Bacteria</taxon>
        <taxon>Pseudomonadati</taxon>
        <taxon>Pseudomonadota</taxon>
        <taxon>Gammaproteobacteria</taxon>
        <taxon>Pseudomonadales</taxon>
        <taxon>Marinobacteraceae</taxon>
        <taxon>Marinobacter</taxon>
    </lineage>
</organism>
<feature type="region of interest" description="Disordered" evidence="1">
    <location>
        <begin position="446"/>
        <end position="465"/>
    </location>
</feature>
<keyword evidence="3" id="KW-0969">Cilium</keyword>
<evidence type="ECO:0000313" key="3">
    <source>
        <dbReference type="EMBL" id="KPQ29651.1"/>
    </source>
</evidence>
<dbReference type="PATRIC" id="fig|1305731.5.peg.2173"/>
<feature type="region of interest" description="Disordered" evidence="1">
    <location>
        <begin position="1"/>
        <end position="51"/>
    </location>
</feature>
<proteinExistence type="predicted"/>
<dbReference type="Proteomes" id="UP000050416">
    <property type="component" value="Unassembled WGS sequence"/>
</dbReference>
<keyword evidence="3" id="KW-0966">Cell projection</keyword>
<dbReference type="STRING" id="1305731.GCA_000934705_01661"/>
<dbReference type="Pfam" id="PF02120">
    <property type="entry name" value="Flg_hook"/>
    <property type="match status" value="1"/>
</dbReference>